<dbReference type="EMBL" id="BQNB010010433">
    <property type="protein sequence ID" value="GJS77244.1"/>
    <property type="molecule type" value="Genomic_DNA"/>
</dbReference>
<accession>A0ABQ4YHI6</accession>
<keyword evidence="3" id="KW-1185">Reference proteome</keyword>
<dbReference type="InterPro" id="IPR057670">
    <property type="entry name" value="SH3_retrovirus"/>
</dbReference>
<evidence type="ECO:0000259" key="1">
    <source>
        <dbReference type="Pfam" id="PF25597"/>
    </source>
</evidence>
<evidence type="ECO:0000313" key="2">
    <source>
        <dbReference type="EMBL" id="GJS77244.1"/>
    </source>
</evidence>
<sequence length="291" mass="32929">MHDKKPDLSYLYVFCSLCYSTSDTEDLGKLKPKADNGIFLAYAPAKKAFRIYNRRTRLIMETIHVTFDELTAMTSKQSSLGPALHEMTRGTISSGLFFNPPPSVVSLVCVVATPRPADLTVSPSSTSIDKVAPSASTSSTIHETQSLIISKGVEEQIQPLQFVDDPFLDLPTPEPSSHELSSNVQSTIPPFELLGKWTKTHLLANKNFKEAKLKSSWIEAMHEEINEFKRLEVWELVPCLDFVTLIKLKWIFKVKKDEFRGVLKNKLDWLLKDTVKRRGLISRNLLHQLLE</sequence>
<dbReference type="Proteomes" id="UP001151760">
    <property type="component" value="Unassembled WGS sequence"/>
</dbReference>
<comment type="caution">
    <text evidence="2">The sequence shown here is derived from an EMBL/GenBank/DDBJ whole genome shotgun (WGS) entry which is preliminary data.</text>
</comment>
<proteinExistence type="predicted"/>
<dbReference type="Pfam" id="PF25597">
    <property type="entry name" value="SH3_retrovirus"/>
    <property type="match status" value="1"/>
</dbReference>
<protein>
    <submittedName>
        <fullName evidence="2">Retrovirus-related pol polyprotein from transposon TNT 1-94</fullName>
    </submittedName>
</protein>
<name>A0ABQ4YHI6_9ASTR</name>
<gene>
    <name evidence="2" type="ORF">Tco_0727125</name>
</gene>
<evidence type="ECO:0000313" key="3">
    <source>
        <dbReference type="Proteomes" id="UP001151760"/>
    </source>
</evidence>
<organism evidence="2 3">
    <name type="scientific">Tanacetum coccineum</name>
    <dbReference type="NCBI Taxonomy" id="301880"/>
    <lineage>
        <taxon>Eukaryota</taxon>
        <taxon>Viridiplantae</taxon>
        <taxon>Streptophyta</taxon>
        <taxon>Embryophyta</taxon>
        <taxon>Tracheophyta</taxon>
        <taxon>Spermatophyta</taxon>
        <taxon>Magnoliopsida</taxon>
        <taxon>eudicotyledons</taxon>
        <taxon>Gunneridae</taxon>
        <taxon>Pentapetalae</taxon>
        <taxon>asterids</taxon>
        <taxon>campanulids</taxon>
        <taxon>Asterales</taxon>
        <taxon>Asteraceae</taxon>
        <taxon>Asteroideae</taxon>
        <taxon>Anthemideae</taxon>
        <taxon>Anthemidinae</taxon>
        <taxon>Tanacetum</taxon>
    </lineage>
</organism>
<reference evidence="2" key="2">
    <citation type="submission" date="2022-01" db="EMBL/GenBank/DDBJ databases">
        <authorList>
            <person name="Yamashiro T."/>
            <person name="Shiraishi A."/>
            <person name="Satake H."/>
            <person name="Nakayama K."/>
        </authorList>
    </citation>
    <scope>NUCLEOTIDE SEQUENCE</scope>
</reference>
<feature type="domain" description="Retroviral polymerase SH3-like" evidence="1">
    <location>
        <begin position="16"/>
        <end position="74"/>
    </location>
</feature>
<reference evidence="2" key="1">
    <citation type="journal article" date="2022" name="Int. J. Mol. Sci.">
        <title>Draft Genome of Tanacetum Coccineum: Genomic Comparison of Closely Related Tanacetum-Family Plants.</title>
        <authorList>
            <person name="Yamashiro T."/>
            <person name="Shiraishi A."/>
            <person name="Nakayama K."/>
            <person name="Satake H."/>
        </authorList>
    </citation>
    <scope>NUCLEOTIDE SEQUENCE</scope>
</reference>